<evidence type="ECO:0000313" key="1">
    <source>
        <dbReference type="EMBL" id="VAI45027.1"/>
    </source>
</evidence>
<evidence type="ECO:0000313" key="2">
    <source>
        <dbReference type="Proteomes" id="UP000324705"/>
    </source>
</evidence>
<dbReference type="AlphaFoldDB" id="A0A9R1AYN0"/>
<dbReference type="InterPro" id="IPR037219">
    <property type="entry name" value="Peptidase_M41-like"/>
</dbReference>
<dbReference type="GO" id="GO:0004222">
    <property type="term" value="F:metalloendopeptidase activity"/>
    <property type="evidence" value="ECO:0007669"/>
    <property type="project" value="InterPro"/>
</dbReference>
<dbReference type="EMBL" id="LT934121">
    <property type="protein sequence ID" value="VAI45027.1"/>
    <property type="molecule type" value="Genomic_DNA"/>
</dbReference>
<dbReference type="Gramene" id="TRITD6Av1G068690.2">
    <property type="protein sequence ID" value="TRITD6Av1G068690.2"/>
    <property type="gene ID" value="TRITD6Av1G068690"/>
</dbReference>
<dbReference type="GO" id="GO:0005524">
    <property type="term" value="F:ATP binding"/>
    <property type="evidence" value="ECO:0007669"/>
    <property type="project" value="InterPro"/>
</dbReference>
<dbReference type="Proteomes" id="UP000324705">
    <property type="component" value="Chromosome 6A"/>
</dbReference>
<dbReference type="PANTHER" id="PTHR33471">
    <property type="entry name" value="ATP-DEPENDENT ZINC METALLOPROTEASE-RELATED"/>
    <property type="match status" value="1"/>
</dbReference>
<dbReference type="SUPFAM" id="SSF140990">
    <property type="entry name" value="FtsH protease domain-like"/>
    <property type="match status" value="1"/>
</dbReference>
<proteinExistence type="predicted"/>
<organism evidence="1 2">
    <name type="scientific">Triticum turgidum subsp. durum</name>
    <name type="common">Durum wheat</name>
    <name type="synonym">Triticum durum</name>
    <dbReference type="NCBI Taxonomy" id="4567"/>
    <lineage>
        <taxon>Eukaryota</taxon>
        <taxon>Viridiplantae</taxon>
        <taxon>Streptophyta</taxon>
        <taxon>Embryophyta</taxon>
        <taxon>Tracheophyta</taxon>
        <taxon>Spermatophyta</taxon>
        <taxon>Magnoliopsida</taxon>
        <taxon>Liliopsida</taxon>
        <taxon>Poales</taxon>
        <taxon>Poaceae</taxon>
        <taxon>BOP clade</taxon>
        <taxon>Pooideae</taxon>
        <taxon>Triticodae</taxon>
        <taxon>Triticeae</taxon>
        <taxon>Triticinae</taxon>
        <taxon>Triticum</taxon>
    </lineage>
</organism>
<reference evidence="1 2" key="1">
    <citation type="submission" date="2017-09" db="EMBL/GenBank/DDBJ databases">
        <authorList>
            <consortium name="International Durum Wheat Genome Sequencing Consortium (IDWGSC)"/>
            <person name="Milanesi L."/>
        </authorList>
    </citation>
    <scope>NUCLEOTIDE SEQUENCE [LARGE SCALE GENOMIC DNA]</scope>
    <source>
        <strain evidence="2">cv. Svevo</strain>
    </source>
</reference>
<sequence length="192" mass="21154">MFLREACQPSPASCPGLPGGGSASARKSKNIGLDFLVFLCADCGTMCQKILKDLRYAFHRDLKMCNLTPLQAGTQFWDAKMEKELGEGHLSSTAFDRYCMILFAGIAAEALVYGEAEGGENDENLFRSLCVLLDPPLSVAQMANRARWSVMQSYNLLKWHKKAHRAAVKALESGHGLSIVIRRIEEAIASDR</sequence>
<dbReference type="PANTHER" id="PTHR33471:SF7">
    <property type="entry name" value="ATP-DEPENDENT ZINC METALLOPROTEASE-RELATED"/>
    <property type="match status" value="1"/>
</dbReference>
<dbReference type="GO" id="GO:0004176">
    <property type="term" value="F:ATP-dependent peptidase activity"/>
    <property type="evidence" value="ECO:0007669"/>
    <property type="project" value="InterPro"/>
</dbReference>
<dbReference type="GO" id="GO:0006508">
    <property type="term" value="P:proteolysis"/>
    <property type="evidence" value="ECO:0007669"/>
    <property type="project" value="InterPro"/>
</dbReference>
<protein>
    <submittedName>
        <fullName evidence="1">Uncharacterized protein</fullName>
    </submittedName>
</protein>
<name>A0A9R1AYN0_TRITD</name>
<keyword evidence="2" id="KW-1185">Reference proteome</keyword>
<accession>A0A9R1AYN0</accession>
<gene>
    <name evidence="1" type="ORF">TRITD_6Av1G068690</name>
</gene>